<feature type="compositionally biased region" description="Polar residues" evidence="1">
    <location>
        <begin position="8"/>
        <end position="23"/>
    </location>
</feature>
<evidence type="ECO:0000256" key="1">
    <source>
        <dbReference type="SAM" id="MobiDB-lite"/>
    </source>
</evidence>
<dbReference type="EMBL" id="JBHSKX010000001">
    <property type="protein sequence ID" value="MFC5366045.1"/>
    <property type="molecule type" value="Genomic_DNA"/>
</dbReference>
<feature type="compositionally biased region" description="Low complexity" evidence="1">
    <location>
        <begin position="50"/>
        <end position="67"/>
    </location>
</feature>
<feature type="transmembrane region" description="Helical" evidence="2">
    <location>
        <begin position="90"/>
        <end position="110"/>
    </location>
</feature>
<evidence type="ECO:0000313" key="4">
    <source>
        <dbReference type="Proteomes" id="UP001596201"/>
    </source>
</evidence>
<keyword evidence="2" id="KW-0472">Membrane</keyword>
<accession>A0ABD5R7R7</accession>
<gene>
    <name evidence="3" type="ORF">ACFPJ5_03780</name>
</gene>
<protein>
    <submittedName>
        <fullName evidence="3">Uncharacterized protein</fullName>
    </submittedName>
</protein>
<evidence type="ECO:0000256" key="2">
    <source>
        <dbReference type="SAM" id="Phobius"/>
    </source>
</evidence>
<organism evidence="3 4">
    <name type="scientific">Salinirubrum litoreum</name>
    <dbReference type="NCBI Taxonomy" id="1126234"/>
    <lineage>
        <taxon>Archaea</taxon>
        <taxon>Methanobacteriati</taxon>
        <taxon>Methanobacteriota</taxon>
        <taxon>Stenosarchaea group</taxon>
        <taxon>Halobacteria</taxon>
        <taxon>Halobacteriales</taxon>
        <taxon>Haloferacaceae</taxon>
        <taxon>Salinirubrum</taxon>
    </lineage>
</organism>
<name>A0ABD5R7R7_9EURY</name>
<feature type="region of interest" description="Disordered" evidence="1">
    <location>
        <begin position="47"/>
        <end position="79"/>
    </location>
</feature>
<sequence>MSDDAATGTGSRSTGDVGSQSATARDAQSVGPVSDAQTVVVCCDGSADGAPAKSASSSDTDDSVAASDDIEGEDDDTTSTQMRHWLTNDLLAGFLHLTLVAVVLAAGLGALDLSAIPPRMRLVFLGTVLSATVWSFGEDVLQSIRGS</sequence>
<reference evidence="3 4" key="1">
    <citation type="journal article" date="2019" name="Int. J. Syst. Evol. Microbiol.">
        <title>The Global Catalogue of Microorganisms (GCM) 10K type strain sequencing project: providing services to taxonomists for standard genome sequencing and annotation.</title>
        <authorList>
            <consortium name="The Broad Institute Genomics Platform"/>
            <consortium name="The Broad Institute Genome Sequencing Center for Infectious Disease"/>
            <person name="Wu L."/>
            <person name="Ma J."/>
        </authorList>
    </citation>
    <scope>NUCLEOTIDE SEQUENCE [LARGE SCALE GENOMIC DNA]</scope>
    <source>
        <strain evidence="3 4">CGMCC 1.12237</strain>
    </source>
</reference>
<dbReference type="Proteomes" id="UP001596201">
    <property type="component" value="Unassembled WGS sequence"/>
</dbReference>
<keyword evidence="2" id="KW-1133">Transmembrane helix</keyword>
<keyword evidence="4" id="KW-1185">Reference proteome</keyword>
<feature type="region of interest" description="Disordered" evidence="1">
    <location>
        <begin position="1"/>
        <end position="34"/>
    </location>
</feature>
<keyword evidence="2" id="KW-0812">Transmembrane</keyword>
<feature type="compositionally biased region" description="Acidic residues" evidence="1">
    <location>
        <begin position="68"/>
        <end position="77"/>
    </location>
</feature>
<comment type="caution">
    <text evidence="3">The sequence shown here is derived from an EMBL/GenBank/DDBJ whole genome shotgun (WGS) entry which is preliminary data.</text>
</comment>
<proteinExistence type="predicted"/>
<dbReference type="RefSeq" id="WP_227228591.1">
    <property type="nucleotide sequence ID" value="NZ_JAJCVJ010000001.1"/>
</dbReference>
<evidence type="ECO:0000313" key="3">
    <source>
        <dbReference type="EMBL" id="MFC5366045.1"/>
    </source>
</evidence>
<dbReference type="AlphaFoldDB" id="A0ABD5R7R7"/>